<evidence type="ECO:0000256" key="1">
    <source>
        <dbReference type="SAM" id="MobiDB-lite"/>
    </source>
</evidence>
<sequence length="68" mass="7358">MSKDGVGNERRVVGWKNEGEYEGEGEGESKGEEDSCLPCGSGRGGLVRLKRVRDWDALCGKVSRSLVS</sequence>
<reference evidence="2" key="1">
    <citation type="submission" date="2016-03" db="EMBL/GenBank/DDBJ databases">
        <title>Draft genome sequence of Rosellinia necatrix.</title>
        <authorList>
            <person name="Kanematsu S."/>
        </authorList>
    </citation>
    <scope>NUCLEOTIDE SEQUENCE [LARGE SCALE GENOMIC DNA]</scope>
    <source>
        <strain evidence="2">W97</strain>
    </source>
</reference>
<dbReference type="Proteomes" id="UP000054516">
    <property type="component" value="Unassembled WGS sequence"/>
</dbReference>
<dbReference type="EMBL" id="DF977471">
    <property type="protein sequence ID" value="GAW26280.1"/>
    <property type="molecule type" value="Genomic_DNA"/>
</dbReference>
<proteinExistence type="predicted"/>
<evidence type="ECO:0000313" key="3">
    <source>
        <dbReference type="Proteomes" id="UP000054516"/>
    </source>
</evidence>
<evidence type="ECO:0000313" key="2">
    <source>
        <dbReference type="EMBL" id="GAW26280.1"/>
    </source>
</evidence>
<dbReference type="AlphaFoldDB" id="A0A1S8A979"/>
<keyword evidence="3" id="KW-1185">Reference proteome</keyword>
<gene>
    <name evidence="2" type="ORF">SAMD00023353_2601090</name>
</gene>
<organism evidence="2">
    <name type="scientific">Rosellinia necatrix</name>
    <name type="common">White root-rot fungus</name>
    <dbReference type="NCBI Taxonomy" id="77044"/>
    <lineage>
        <taxon>Eukaryota</taxon>
        <taxon>Fungi</taxon>
        <taxon>Dikarya</taxon>
        <taxon>Ascomycota</taxon>
        <taxon>Pezizomycotina</taxon>
        <taxon>Sordariomycetes</taxon>
        <taxon>Xylariomycetidae</taxon>
        <taxon>Xylariales</taxon>
        <taxon>Xylariaceae</taxon>
        <taxon>Rosellinia</taxon>
    </lineage>
</organism>
<name>A0A1S8A979_ROSNE</name>
<feature type="compositionally biased region" description="Basic and acidic residues" evidence="1">
    <location>
        <begin position="1"/>
        <end position="12"/>
    </location>
</feature>
<protein>
    <submittedName>
        <fullName evidence="2">Uncharacterized protein</fullName>
    </submittedName>
</protein>
<feature type="region of interest" description="Disordered" evidence="1">
    <location>
        <begin position="1"/>
        <end position="36"/>
    </location>
</feature>
<accession>A0A1S8A979</accession>